<evidence type="ECO:0000313" key="2">
    <source>
        <dbReference type="Proteomes" id="UP000027138"/>
    </source>
</evidence>
<gene>
    <name evidence="1" type="ORF">JCGZ_04202</name>
</gene>
<proteinExistence type="predicted"/>
<sequence length="66" mass="7504">MVKHGPCYATRSEESFVARACAIARLRRARLCPFKIDLIMGVLGKHAQKFFWTWVCHVARASRASP</sequence>
<accession>A0A067JCT1</accession>
<keyword evidence="2" id="KW-1185">Reference proteome</keyword>
<protein>
    <submittedName>
        <fullName evidence="1">Uncharacterized protein</fullName>
    </submittedName>
</protein>
<name>A0A067JCT1_JATCU</name>
<dbReference type="AlphaFoldDB" id="A0A067JCT1"/>
<organism evidence="1 2">
    <name type="scientific">Jatropha curcas</name>
    <name type="common">Barbados nut</name>
    <dbReference type="NCBI Taxonomy" id="180498"/>
    <lineage>
        <taxon>Eukaryota</taxon>
        <taxon>Viridiplantae</taxon>
        <taxon>Streptophyta</taxon>
        <taxon>Embryophyta</taxon>
        <taxon>Tracheophyta</taxon>
        <taxon>Spermatophyta</taxon>
        <taxon>Magnoliopsida</taxon>
        <taxon>eudicotyledons</taxon>
        <taxon>Gunneridae</taxon>
        <taxon>Pentapetalae</taxon>
        <taxon>rosids</taxon>
        <taxon>fabids</taxon>
        <taxon>Malpighiales</taxon>
        <taxon>Euphorbiaceae</taxon>
        <taxon>Crotonoideae</taxon>
        <taxon>Jatropheae</taxon>
        <taxon>Jatropha</taxon>
    </lineage>
</organism>
<evidence type="ECO:0000313" key="1">
    <source>
        <dbReference type="EMBL" id="KDP20558.1"/>
    </source>
</evidence>
<dbReference type="EMBL" id="KK915805">
    <property type="protein sequence ID" value="KDP20558.1"/>
    <property type="molecule type" value="Genomic_DNA"/>
</dbReference>
<reference evidence="1 2" key="1">
    <citation type="journal article" date="2014" name="PLoS ONE">
        <title>Global Analysis of Gene Expression Profiles in Physic Nut (Jatropha curcas L.) Seedlings Exposed to Salt Stress.</title>
        <authorList>
            <person name="Zhang L."/>
            <person name="Zhang C."/>
            <person name="Wu P."/>
            <person name="Chen Y."/>
            <person name="Li M."/>
            <person name="Jiang H."/>
            <person name="Wu G."/>
        </authorList>
    </citation>
    <scope>NUCLEOTIDE SEQUENCE [LARGE SCALE GENOMIC DNA]</scope>
    <source>
        <strain evidence="2">cv. GZQX0401</strain>
        <tissue evidence="1">Young leaves</tissue>
    </source>
</reference>
<dbReference type="Proteomes" id="UP000027138">
    <property type="component" value="Unassembled WGS sequence"/>
</dbReference>